<dbReference type="AlphaFoldDB" id="A0A023GBB4"/>
<dbReference type="EMBL" id="GBBM01003932">
    <property type="protein sequence ID" value="JAC31486.1"/>
    <property type="molecule type" value="mRNA"/>
</dbReference>
<dbReference type="Gene3D" id="3.40.50.1820">
    <property type="entry name" value="alpha/beta hydrolase"/>
    <property type="match status" value="1"/>
</dbReference>
<dbReference type="PANTHER" id="PTHR15913">
    <property type="entry name" value="ACID CLUSTER PROTEIN 33"/>
    <property type="match status" value="1"/>
</dbReference>
<dbReference type="GO" id="GO:0005737">
    <property type="term" value="C:cytoplasm"/>
    <property type="evidence" value="ECO:0007669"/>
    <property type="project" value="UniProtKB-SubCell"/>
</dbReference>
<comment type="subcellular location">
    <subcellularLocation>
        <location evidence="1">Cytoplasm</location>
    </subcellularLocation>
</comment>
<dbReference type="PANTHER" id="PTHR15913:SF0">
    <property type="entry name" value="MASPARDIN"/>
    <property type="match status" value="1"/>
</dbReference>
<name>A0A023GBB4_AMBTT</name>
<evidence type="ECO:0000256" key="2">
    <source>
        <dbReference type="ARBA" id="ARBA00008645"/>
    </source>
</evidence>
<dbReference type="ESTHER" id="9acar-a0a023gbb4">
    <property type="family name" value="Maspardin-ACP33-SPG21_like"/>
</dbReference>
<reference evidence="6" key="1">
    <citation type="submission" date="2014-03" db="EMBL/GenBank/DDBJ databases">
        <title>The sialotranscriptome of Amblyomma triste, Amblyomma parvum and Amblyomma cajennense ticks, uncovered by 454-based RNA-seq.</title>
        <authorList>
            <person name="Garcia G.R."/>
            <person name="Gardinassi L.G."/>
            <person name="Ribeiro J.M."/>
            <person name="Anatriello E."/>
            <person name="Ferreira B.R."/>
            <person name="Moreira H.N."/>
            <person name="Mafra C."/>
            <person name="Olegario M.M."/>
            <person name="Szabo P.J."/>
            <person name="Miranda-Santos I.K."/>
            <person name="Maruyama S.R."/>
        </authorList>
    </citation>
    <scope>NUCLEOTIDE SEQUENCE</scope>
    <source>
        <strain evidence="6">Mato Grasso do Sul</strain>
        <tissue evidence="6">Salivary glands</tissue>
    </source>
</reference>
<evidence type="ECO:0000259" key="5">
    <source>
        <dbReference type="Pfam" id="PF00561"/>
    </source>
</evidence>
<accession>A0A023GBB4</accession>
<evidence type="ECO:0000256" key="3">
    <source>
        <dbReference type="ARBA" id="ARBA00020148"/>
    </source>
</evidence>
<comment type="similarity">
    <text evidence="2">Belongs to the AB hydrolase superfamily.</text>
</comment>
<evidence type="ECO:0000256" key="1">
    <source>
        <dbReference type="ARBA" id="ARBA00004496"/>
    </source>
</evidence>
<dbReference type="Pfam" id="PF00561">
    <property type="entry name" value="Abhydrolase_1"/>
    <property type="match status" value="1"/>
</dbReference>
<dbReference type="InterPro" id="IPR000073">
    <property type="entry name" value="AB_hydrolase_1"/>
</dbReference>
<dbReference type="InterPro" id="IPR029058">
    <property type="entry name" value="AB_hydrolase_fold"/>
</dbReference>
<dbReference type="InterPro" id="IPR026151">
    <property type="entry name" value="Maspardin"/>
</dbReference>
<evidence type="ECO:0000313" key="6">
    <source>
        <dbReference type="EMBL" id="JAC31486.1"/>
    </source>
</evidence>
<proteinExistence type="evidence at transcript level"/>
<feature type="domain" description="AB hydrolase-1" evidence="5">
    <location>
        <begin position="96"/>
        <end position="167"/>
    </location>
</feature>
<dbReference type="SUPFAM" id="SSF53474">
    <property type="entry name" value="alpha/beta-Hydrolases"/>
    <property type="match status" value="1"/>
</dbReference>
<organism evidence="6">
    <name type="scientific">Amblyomma triste</name>
    <name type="common">Neotropical tick</name>
    <dbReference type="NCBI Taxonomy" id="251400"/>
    <lineage>
        <taxon>Eukaryota</taxon>
        <taxon>Metazoa</taxon>
        <taxon>Ecdysozoa</taxon>
        <taxon>Arthropoda</taxon>
        <taxon>Chelicerata</taxon>
        <taxon>Arachnida</taxon>
        <taxon>Acari</taxon>
        <taxon>Parasitiformes</taxon>
        <taxon>Ixodida</taxon>
        <taxon>Ixodoidea</taxon>
        <taxon>Ixodidae</taxon>
        <taxon>Amblyomminae</taxon>
        <taxon>Amblyomma</taxon>
    </lineage>
</organism>
<evidence type="ECO:0000256" key="4">
    <source>
        <dbReference type="ARBA" id="ARBA00022490"/>
    </source>
</evidence>
<protein>
    <recommendedName>
        <fullName evidence="3">Maspardin</fullName>
    </recommendedName>
</protein>
<sequence>MSTERVFNLLSSKPTSEIAQSPEYASFRATIPQKKVIVDEGGSKVWTYYDHGPRSISCPLVCLPPISGTADVFFRQIMALTARGYRVISLEYPVYWTMREWVVGFRKLLDHLQLDKVHVLGASLGGFLAQKFAEATHTCPRVHSLVLCNSFSDTSIFSYTDTAVLFWLFPAVVLKRMVMGSYSLHLVDNDIADSIDFMVEKLESLSQSELAARLTLNCINSYVEPQYLDGIPITIIDVFDSSALKQEVKEELYKLYPHAKRAHLKRGGNFPFLSRSDEFTMHLQIHLRQFDGTRYAARETEPVSNSQSAPSL</sequence>
<keyword evidence="4" id="KW-0963">Cytoplasm</keyword>